<dbReference type="Proteomes" id="UP000027215">
    <property type="component" value="Chromosome"/>
</dbReference>
<dbReference type="EMBL" id="CP006696">
    <property type="protein sequence ID" value="AIC10398.1"/>
    <property type="molecule type" value="Genomic_DNA"/>
</dbReference>
<feature type="domain" description="Toprim" evidence="2">
    <location>
        <begin position="615"/>
        <end position="698"/>
    </location>
</feature>
<organism evidence="3 4">
    <name type="scientific">Xylella fastidiosa subsp. sandyi Ann-1</name>
    <dbReference type="NCBI Taxonomy" id="155920"/>
    <lineage>
        <taxon>Bacteria</taxon>
        <taxon>Pseudomonadati</taxon>
        <taxon>Pseudomonadota</taxon>
        <taxon>Gammaproteobacteria</taxon>
        <taxon>Lysobacterales</taxon>
        <taxon>Lysobacteraceae</taxon>
        <taxon>Xylella</taxon>
    </lineage>
</organism>
<proteinExistence type="predicted"/>
<dbReference type="Pfam" id="PF18818">
    <property type="entry name" value="MPTase-PolyVal"/>
    <property type="match status" value="1"/>
</dbReference>
<evidence type="ECO:0000259" key="2">
    <source>
        <dbReference type="PROSITE" id="PS50880"/>
    </source>
</evidence>
<dbReference type="Pfam" id="PF18974">
    <property type="entry name" value="DUF5710"/>
    <property type="match status" value="2"/>
</dbReference>
<name>A0A060H4E0_XYLFS</name>
<dbReference type="SMART" id="SM00493">
    <property type="entry name" value="TOPRIM"/>
    <property type="match status" value="1"/>
</dbReference>
<dbReference type="AlphaFoldDB" id="A0A060H4E0"/>
<dbReference type="InterPro" id="IPR041459">
    <property type="entry name" value="MPTase-PolyVal"/>
</dbReference>
<dbReference type="PROSITE" id="PS50880">
    <property type="entry name" value="TOPRIM"/>
    <property type="match status" value="1"/>
</dbReference>
<dbReference type="InterPro" id="IPR006171">
    <property type="entry name" value="TOPRIM_dom"/>
</dbReference>
<evidence type="ECO:0000313" key="3">
    <source>
        <dbReference type="EMBL" id="AIC10398.1"/>
    </source>
</evidence>
<gene>
    <name evidence="3" type="ORF">D934_10155</name>
</gene>
<dbReference type="CDD" id="cd01029">
    <property type="entry name" value="TOPRIM_primases"/>
    <property type="match status" value="1"/>
</dbReference>
<evidence type="ECO:0000313" key="4">
    <source>
        <dbReference type="Proteomes" id="UP000027215"/>
    </source>
</evidence>
<dbReference type="InterPro" id="IPR043764">
    <property type="entry name" value="DUF5710"/>
</dbReference>
<dbReference type="KEGG" id="xfs:D934_10155"/>
<feature type="region of interest" description="Disordered" evidence="1">
    <location>
        <begin position="734"/>
        <end position="767"/>
    </location>
</feature>
<protein>
    <submittedName>
        <fullName evidence="3">DNA primase</fullName>
    </submittedName>
</protein>
<evidence type="ECO:0000256" key="1">
    <source>
        <dbReference type="SAM" id="MobiDB-lite"/>
    </source>
</evidence>
<accession>A0A060H4E0</accession>
<dbReference type="PATRIC" id="fig|155920.8.peg.2378"/>
<dbReference type="InterPro" id="IPR034154">
    <property type="entry name" value="TOPRIM_DnaG/twinkle"/>
</dbReference>
<sequence>MLHPFGSEGYAKEELRAEIASMILGDELGIGHDLGQHAAYVGSWIRALKDDPLEIFRAAADAEKIQEYLLAFEQKQVQQATKQQAIAQNPEPLRRQEQDIPLPTITLADPADEALAIVLHSARHFSDGSNDPENSLHQRMLNVFSEKAFVLIKDKFDFRNPLPKDVLPADWNGRVRVEPSIVVNDGYLLAHVYGREPTHWRVFVQYQNGKYEWLETCTTKAAADTLVDRLAVIDVYSKEQEHERVATFVRTHEKQPRHDKDTLAAKTTVADNTVKEQQQQQDVALPSITVSEKIWLDLPYKQKEAAKHAAGNLADGSCAISWDKEEKHWYVRPGADLDKIKQWLPSHEAKPTHLATKKTWLAVTFEQRHALKEISGKLPNGNNAVDWDNAAQCWYANPGADLDKLKPWIATEVMSRQVPALSPEKEFAETLRSLGCLVSGEHPIMDAKKHRIEVEGDKKGEKAGFYVAYLDGHPSGYIKNNRTGIELKWKSKGYSLDPEQKAAMQAEAAPKLAVRAEQQQQEQEAVAQRVVKQMDDLVTVIEPTPYLKAKGITPQAGIYTDSDGQKTYIPAIDSDGKQWTMQYIQEDGTKRFAKGGRKEGCFHPIGGLAAIAAAPVIVIGQGYATVAQVSQALGYGTVAAFDAGNLEGVAKALHKSFPDKPILIAGDDDQSLPNNPGKTKAQEAARAVDGTAFFPIFAPGEQADNPKGFTDFNDLATKSALGIEAVERQVHAAVSKAIDNHQKRVQKQTQQQGQHEQKQEHRRLRVR</sequence>
<reference evidence="3 4" key="1">
    <citation type="submission" date="2013-08" db="EMBL/GenBank/DDBJ databases">
        <authorList>
            <person name="Stouthamer R."/>
            <person name="Nunney L."/>
        </authorList>
    </citation>
    <scope>NUCLEOTIDE SEQUENCE [LARGE SCALE GENOMIC DNA]</scope>
    <source>
        <strain evidence="4">ann-1</strain>
    </source>
</reference>
<dbReference type="HOGENOM" id="CLU_006100_1_0_6"/>